<dbReference type="Proteomes" id="UP000789901">
    <property type="component" value="Unassembled WGS sequence"/>
</dbReference>
<protein>
    <submittedName>
        <fullName evidence="1">38367_t:CDS:1</fullName>
    </submittedName>
</protein>
<reference evidence="1 2" key="1">
    <citation type="submission" date="2021-06" db="EMBL/GenBank/DDBJ databases">
        <authorList>
            <person name="Kallberg Y."/>
            <person name="Tangrot J."/>
            <person name="Rosling A."/>
        </authorList>
    </citation>
    <scope>NUCLEOTIDE SEQUENCE [LARGE SCALE GENOMIC DNA]</scope>
    <source>
        <strain evidence="1 2">120-4 pot B 10/14</strain>
    </source>
</reference>
<keyword evidence="2" id="KW-1185">Reference proteome</keyword>
<evidence type="ECO:0000313" key="2">
    <source>
        <dbReference type="Proteomes" id="UP000789901"/>
    </source>
</evidence>
<gene>
    <name evidence="1" type="ORF">GMARGA_LOCUS11114</name>
</gene>
<sequence>MSPTVWANTPFTTNVGELAQLFKNQEEILRIECEKLSIQREKNNELERKVMLREKLQKLNDI</sequence>
<comment type="caution">
    <text evidence="1">The sequence shown here is derived from an EMBL/GenBank/DDBJ whole genome shotgun (WGS) entry which is preliminary data.</text>
</comment>
<proteinExistence type="predicted"/>
<evidence type="ECO:0000313" key="1">
    <source>
        <dbReference type="EMBL" id="CAG8683582.1"/>
    </source>
</evidence>
<accession>A0ABN7UVC0</accession>
<dbReference type="EMBL" id="CAJVQB010006412">
    <property type="protein sequence ID" value="CAG8683582.1"/>
    <property type="molecule type" value="Genomic_DNA"/>
</dbReference>
<name>A0ABN7UVC0_GIGMA</name>
<organism evidence="1 2">
    <name type="scientific">Gigaspora margarita</name>
    <dbReference type="NCBI Taxonomy" id="4874"/>
    <lineage>
        <taxon>Eukaryota</taxon>
        <taxon>Fungi</taxon>
        <taxon>Fungi incertae sedis</taxon>
        <taxon>Mucoromycota</taxon>
        <taxon>Glomeromycotina</taxon>
        <taxon>Glomeromycetes</taxon>
        <taxon>Diversisporales</taxon>
        <taxon>Gigasporaceae</taxon>
        <taxon>Gigaspora</taxon>
    </lineage>
</organism>